<dbReference type="InterPro" id="IPR020843">
    <property type="entry name" value="ER"/>
</dbReference>
<feature type="domain" description="Enoyl reductase (ER)" evidence="1">
    <location>
        <begin position="19"/>
        <end position="366"/>
    </location>
</feature>
<reference evidence="2 3" key="1">
    <citation type="submission" date="2024-07" db="EMBL/GenBank/DDBJ databases">
        <title>Section-level genome sequencing and comparative genomics of Aspergillus sections Usti and Cavernicolus.</title>
        <authorList>
            <consortium name="Lawrence Berkeley National Laboratory"/>
            <person name="Nybo J.L."/>
            <person name="Vesth T.C."/>
            <person name="Theobald S."/>
            <person name="Frisvad J.C."/>
            <person name="Larsen T.O."/>
            <person name="Kjaerboelling I."/>
            <person name="Rothschild-Mancinelli K."/>
            <person name="Lyhne E.K."/>
            <person name="Kogle M.E."/>
            <person name="Barry K."/>
            <person name="Clum A."/>
            <person name="Na H."/>
            <person name="Ledsgaard L."/>
            <person name="Lin J."/>
            <person name="Lipzen A."/>
            <person name="Kuo A."/>
            <person name="Riley R."/>
            <person name="Mondo S."/>
            <person name="LaButti K."/>
            <person name="Haridas S."/>
            <person name="Pangalinan J."/>
            <person name="Salamov A.A."/>
            <person name="Simmons B.A."/>
            <person name="Magnuson J.K."/>
            <person name="Chen J."/>
            <person name="Drula E."/>
            <person name="Henrissat B."/>
            <person name="Wiebenga A."/>
            <person name="Lubbers R.J."/>
            <person name="Gomes A.C."/>
            <person name="Makela M.R."/>
            <person name="Stajich J."/>
            <person name="Grigoriev I.V."/>
            <person name="Mortensen U.H."/>
            <person name="De vries R.P."/>
            <person name="Baker S.E."/>
            <person name="Andersen M.R."/>
        </authorList>
    </citation>
    <scope>NUCLEOTIDE SEQUENCE [LARGE SCALE GENOMIC DNA]</scope>
    <source>
        <strain evidence="2 3">CBS 600.67</strain>
    </source>
</reference>
<dbReference type="Pfam" id="PF08240">
    <property type="entry name" value="ADH_N"/>
    <property type="match status" value="1"/>
</dbReference>
<dbReference type="SUPFAM" id="SSF51735">
    <property type="entry name" value="NAD(P)-binding Rossmann-fold domains"/>
    <property type="match status" value="1"/>
</dbReference>
<name>A0ABR4HKZ3_9EURO</name>
<dbReference type="InterPro" id="IPR050700">
    <property type="entry name" value="YIM1/Zinc_Alcohol_DH_Fams"/>
</dbReference>
<proteinExistence type="predicted"/>
<dbReference type="SUPFAM" id="SSF50129">
    <property type="entry name" value="GroES-like"/>
    <property type="match status" value="1"/>
</dbReference>
<accession>A0ABR4HKZ3</accession>
<dbReference type="EMBL" id="JBFXLS010000113">
    <property type="protein sequence ID" value="KAL2815413.1"/>
    <property type="molecule type" value="Genomic_DNA"/>
</dbReference>
<organism evidence="2 3">
    <name type="scientific">Aspergillus cavernicola</name>
    <dbReference type="NCBI Taxonomy" id="176166"/>
    <lineage>
        <taxon>Eukaryota</taxon>
        <taxon>Fungi</taxon>
        <taxon>Dikarya</taxon>
        <taxon>Ascomycota</taxon>
        <taxon>Pezizomycotina</taxon>
        <taxon>Eurotiomycetes</taxon>
        <taxon>Eurotiomycetidae</taxon>
        <taxon>Eurotiales</taxon>
        <taxon>Aspergillaceae</taxon>
        <taxon>Aspergillus</taxon>
        <taxon>Aspergillus subgen. Nidulantes</taxon>
    </lineage>
</organism>
<dbReference type="PANTHER" id="PTHR11695:SF294">
    <property type="entry name" value="RETICULON-4-INTERACTING PROTEIN 1, MITOCHONDRIAL"/>
    <property type="match status" value="1"/>
</dbReference>
<gene>
    <name evidence="2" type="ORF">BDW59DRAFT_153902</name>
</gene>
<dbReference type="SMART" id="SM00829">
    <property type="entry name" value="PKS_ER"/>
    <property type="match status" value="1"/>
</dbReference>
<dbReference type="Gene3D" id="3.90.180.10">
    <property type="entry name" value="Medium-chain alcohol dehydrogenases, catalytic domain"/>
    <property type="match status" value="1"/>
</dbReference>
<evidence type="ECO:0000313" key="3">
    <source>
        <dbReference type="Proteomes" id="UP001610335"/>
    </source>
</evidence>
<evidence type="ECO:0000313" key="2">
    <source>
        <dbReference type="EMBL" id="KAL2815413.1"/>
    </source>
</evidence>
<protein>
    <recommendedName>
        <fullName evidence="1">Enoyl reductase (ER) domain-containing protein</fullName>
    </recommendedName>
</protein>
<dbReference type="Proteomes" id="UP001610335">
    <property type="component" value="Unassembled WGS sequence"/>
</dbReference>
<dbReference type="InterPro" id="IPR011032">
    <property type="entry name" value="GroES-like_sf"/>
</dbReference>
<keyword evidence="3" id="KW-1185">Reference proteome</keyword>
<dbReference type="CDD" id="cd08267">
    <property type="entry name" value="MDR1"/>
    <property type="match status" value="1"/>
</dbReference>
<sequence>MPQHPQTMQAHFYTSTTGGLEKNLTFTRTARTPPPPQSPSQVLIRVLSVSLNPADYKVPEQSTLFGRVLICRTPASPGIDFCGRVEAVHESLDDEGEFHVGDLVLGCLARPREFGSLAEFTIVSANDLVRLPAGVRVDEGACVGVSVRTAWQALKYYGLSFSSSSEVSSGPEGIEGKERKKKRVFINGGSGGCGVFAIQFAKMLGCHVTVTCSSRNEELVRGLGADEVIDYTSVDVLETLIAMVSKMEDGGGRFDHVIDHIGLPSNLYTECHQFLKAGGAYVQVGAGSISTVVWRTITPRWFGGGRRRYVALMLENSKSDLEVVAGFLAEKKIRVVVDSVVGFSGEEVVAAYEKLRSGRARGKIIVRVAEE</sequence>
<evidence type="ECO:0000259" key="1">
    <source>
        <dbReference type="SMART" id="SM00829"/>
    </source>
</evidence>
<dbReference type="PANTHER" id="PTHR11695">
    <property type="entry name" value="ALCOHOL DEHYDROGENASE RELATED"/>
    <property type="match status" value="1"/>
</dbReference>
<dbReference type="Gene3D" id="3.40.50.720">
    <property type="entry name" value="NAD(P)-binding Rossmann-like Domain"/>
    <property type="match status" value="1"/>
</dbReference>
<comment type="caution">
    <text evidence="2">The sequence shown here is derived from an EMBL/GenBank/DDBJ whole genome shotgun (WGS) entry which is preliminary data.</text>
</comment>
<dbReference type="Pfam" id="PF13602">
    <property type="entry name" value="ADH_zinc_N_2"/>
    <property type="match status" value="1"/>
</dbReference>
<dbReference type="InterPro" id="IPR013154">
    <property type="entry name" value="ADH-like_N"/>
</dbReference>
<dbReference type="InterPro" id="IPR036291">
    <property type="entry name" value="NAD(P)-bd_dom_sf"/>
</dbReference>